<evidence type="ECO:0000313" key="4">
    <source>
        <dbReference type="EMBL" id="PRY90880.1"/>
    </source>
</evidence>
<evidence type="ECO:0000259" key="3">
    <source>
        <dbReference type="Pfam" id="PF00534"/>
    </source>
</evidence>
<dbReference type="Pfam" id="PF00534">
    <property type="entry name" value="Glycos_transf_1"/>
    <property type="match status" value="1"/>
</dbReference>
<evidence type="ECO:0000256" key="2">
    <source>
        <dbReference type="ARBA" id="ARBA00022679"/>
    </source>
</evidence>
<dbReference type="GO" id="GO:0016757">
    <property type="term" value="F:glycosyltransferase activity"/>
    <property type="evidence" value="ECO:0007669"/>
    <property type="project" value="UniProtKB-KW"/>
</dbReference>
<keyword evidence="2 4" id="KW-0808">Transferase</keyword>
<dbReference type="SUPFAM" id="SSF53756">
    <property type="entry name" value="UDP-Glycosyltransferase/glycogen phosphorylase"/>
    <property type="match status" value="1"/>
</dbReference>
<dbReference type="PANTHER" id="PTHR12526:SF629">
    <property type="entry name" value="TEICHURONIC ACID BIOSYNTHESIS GLYCOSYLTRANSFERASE TUAH-RELATED"/>
    <property type="match status" value="1"/>
</dbReference>
<dbReference type="RefSeq" id="WP_106132083.1">
    <property type="nucleotide sequence ID" value="NZ_PVTR01000001.1"/>
</dbReference>
<keyword evidence="5" id="KW-1185">Reference proteome</keyword>
<dbReference type="AlphaFoldDB" id="A0A2T0WW15"/>
<dbReference type="CDD" id="cd03801">
    <property type="entry name" value="GT4_PimA-like"/>
    <property type="match status" value="1"/>
</dbReference>
<dbReference type="EMBL" id="PVTR01000001">
    <property type="protein sequence ID" value="PRY90880.1"/>
    <property type="molecule type" value="Genomic_DNA"/>
</dbReference>
<organism evidence="4 5">
    <name type="scientific">Mongoliibacter ruber</name>
    <dbReference type="NCBI Taxonomy" id="1750599"/>
    <lineage>
        <taxon>Bacteria</taxon>
        <taxon>Pseudomonadati</taxon>
        <taxon>Bacteroidota</taxon>
        <taxon>Cytophagia</taxon>
        <taxon>Cytophagales</taxon>
        <taxon>Cyclobacteriaceae</taxon>
        <taxon>Mongoliibacter</taxon>
    </lineage>
</organism>
<keyword evidence="1" id="KW-0328">Glycosyltransferase</keyword>
<dbReference type="OrthoDB" id="1099934at2"/>
<name>A0A2T0WW15_9BACT</name>
<protein>
    <submittedName>
        <fullName evidence="4">Glycosyl transferase family 1</fullName>
    </submittedName>
</protein>
<dbReference type="InterPro" id="IPR001296">
    <property type="entry name" value="Glyco_trans_1"/>
</dbReference>
<dbReference type="PANTHER" id="PTHR12526">
    <property type="entry name" value="GLYCOSYLTRANSFERASE"/>
    <property type="match status" value="1"/>
</dbReference>
<dbReference type="Proteomes" id="UP000238157">
    <property type="component" value="Unassembled WGS sequence"/>
</dbReference>
<evidence type="ECO:0000256" key="1">
    <source>
        <dbReference type="ARBA" id="ARBA00022676"/>
    </source>
</evidence>
<gene>
    <name evidence="4" type="ORF">CLW00_101555</name>
</gene>
<sequence length="355" mass="40692">MKKILIVDKDQFGYHISPYKYATYLSGEFEVTYICWDEGREKAGHKSVEVIYLQKKGPKVLRFFTLISRISGTIRTGDFDFVFLVYFFGCSLIRILNPFRKINLDIKTVSVLSETKKNRLYDSLLSVESKLFKNVSVLNEMTGKKLGIRNFHVLPLGSESFVEKKVENGFFDFLYVGTLSNRNIMEMVIGFKLFLSSISKSTHYDLVRLVLVGVGYGNEKEEIQEFAKAEGLSEQIIAHGYVPYDQLHKYFQQSKAGVSYVPITPYYTDQPPTKTIEYLISGLPVLATNTNANRELVNEKNGILIQDSAEEAGVGFLNLYESYSKYDSEKIKTESQIYSWDQIVNHNLKEYLNSI</sequence>
<accession>A0A2T0WW15</accession>
<evidence type="ECO:0000313" key="5">
    <source>
        <dbReference type="Proteomes" id="UP000238157"/>
    </source>
</evidence>
<feature type="domain" description="Glycosyl transferase family 1" evidence="3">
    <location>
        <begin position="190"/>
        <end position="312"/>
    </location>
</feature>
<proteinExistence type="predicted"/>
<dbReference type="Gene3D" id="3.40.50.2000">
    <property type="entry name" value="Glycogen Phosphorylase B"/>
    <property type="match status" value="1"/>
</dbReference>
<reference evidence="4 5" key="1">
    <citation type="submission" date="2018-03" db="EMBL/GenBank/DDBJ databases">
        <title>Genomic Encyclopedia of Archaeal and Bacterial Type Strains, Phase II (KMG-II): from individual species to whole genera.</title>
        <authorList>
            <person name="Goeker M."/>
        </authorList>
    </citation>
    <scope>NUCLEOTIDE SEQUENCE [LARGE SCALE GENOMIC DNA]</scope>
    <source>
        <strain evidence="4 5">DSM 27929</strain>
    </source>
</reference>
<comment type="caution">
    <text evidence="4">The sequence shown here is derived from an EMBL/GenBank/DDBJ whole genome shotgun (WGS) entry which is preliminary data.</text>
</comment>